<protein>
    <recommendedName>
        <fullName evidence="8">Cation efflux protein cytoplasmic domain-containing protein</fullName>
    </recommendedName>
</protein>
<dbReference type="InterPro" id="IPR027469">
    <property type="entry name" value="Cation_efflux_TMD_sf"/>
</dbReference>
<dbReference type="PANTHER" id="PTHR43840:SF50">
    <property type="entry name" value="MANGANESE EFFLUX SYSTEM PROTEIN MNES"/>
    <property type="match status" value="1"/>
</dbReference>
<keyword evidence="4 7" id="KW-0812">Transmembrane</keyword>
<evidence type="ECO:0000256" key="4">
    <source>
        <dbReference type="ARBA" id="ARBA00022692"/>
    </source>
</evidence>
<dbReference type="PANTHER" id="PTHR43840">
    <property type="entry name" value="MITOCHONDRIAL METAL TRANSPORTER 1-RELATED"/>
    <property type="match status" value="1"/>
</dbReference>
<evidence type="ECO:0000259" key="8">
    <source>
        <dbReference type="Pfam" id="PF16916"/>
    </source>
</evidence>
<evidence type="ECO:0000313" key="10">
    <source>
        <dbReference type="Proteomes" id="UP000830326"/>
    </source>
</evidence>
<feature type="transmembrane region" description="Helical" evidence="7">
    <location>
        <begin position="12"/>
        <end position="33"/>
    </location>
</feature>
<keyword evidence="3" id="KW-0813">Transport</keyword>
<evidence type="ECO:0000256" key="2">
    <source>
        <dbReference type="ARBA" id="ARBA00008114"/>
    </source>
</evidence>
<name>A0ABY4HBM2_9BACI</name>
<feature type="domain" description="Cation efflux protein cytoplasmic" evidence="8">
    <location>
        <begin position="45"/>
        <end position="116"/>
    </location>
</feature>
<reference evidence="9" key="1">
    <citation type="submission" date="2022-04" db="EMBL/GenBank/DDBJ databases">
        <title>Halobacillus sp. isolated from saltern.</title>
        <authorList>
            <person name="Won M."/>
            <person name="Lee C.-M."/>
            <person name="Woen H.-Y."/>
            <person name="Kwon S.-W."/>
        </authorList>
    </citation>
    <scope>NUCLEOTIDE SEQUENCE</scope>
    <source>
        <strain evidence="9">SSHM10-5</strain>
    </source>
</reference>
<dbReference type="SUPFAM" id="SSF160240">
    <property type="entry name" value="Cation efflux protein cytoplasmic domain-like"/>
    <property type="match status" value="1"/>
</dbReference>
<accession>A0ABY4HBM2</accession>
<dbReference type="InterPro" id="IPR027470">
    <property type="entry name" value="Cation_efflux_CTD"/>
</dbReference>
<evidence type="ECO:0000256" key="1">
    <source>
        <dbReference type="ARBA" id="ARBA00004141"/>
    </source>
</evidence>
<keyword evidence="5 7" id="KW-1133">Transmembrane helix</keyword>
<proteinExistence type="inferred from homology"/>
<gene>
    <name evidence="9" type="ORF">MUO15_00730</name>
</gene>
<dbReference type="Proteomes" id="UP000830326">
    <property type="component" value="Chromosome"/>
</dbReference>
<keyword evidence="6 7" id="KW-0472">Membrane</keyword>
<evidence type="ECO:0000256" key="6">
    <source>
        <dbReference type="ARBA" id="ARBA00023136"/>
    </source>
</evidence>
<evidence type="ECO:0000256" key="5">
    <source>
        <dbReference type="ARBA" id="ARBA00022989"/>
    </source>
</evidence>
<dbReference type="Gene3D" id="3.30.70.1350">
    <property type="entry name" value="Cation efflux protein, cytoplasmic domain"/>
    <property type="match status" value="1"/>
</dbReference>
<dbReference type="RefSeq" id="WP_245032661.1">
    <property type="nucleotide sequence ID" value="NZ_CP095075.1"/>
</dbReference>
<comment type="subcellular location">
    <subcellularLocation>
        <location evidence="1">Membrane</location>
        <topology evidence="1">Multi-pass membrane protein</topology>
    </subcellularLocation>
</comment>
<comment type="similarity">
    <text evidence="2">Belongs to the cation diffusion facilitator (CDF) transporter (TC 2.A.4) family.</text>
</comment>
<dbReference type="InterPro" id="IPR036837">
    <property type="entry name" value="Cation_efflux_CTD_sf"/>
</dbReference>
<dbReference type="EMBL" id="CP095075">
    <property type="protein sequence ID" value="UOR12104.1"/>
    <property type="molecule type" value="Genomic_DNA"/>
</dbReference>
<dbReference type="InterPro" id="IPR050291">
    <property type="entry name" value="CDF_Transporter"/>
</dbReference>
<evidence type="ECO:0000256" key="3">
    <source>
        <dbReference type="ARBA" id="ARBA00022448"/>
    </source>
</evidence>
<evidence type="ECO:0000256" key="7">
    <source>
        <dbReference type="SAM" id="Phobius"/>
    </source>
</evidence>
<dbReference type="Pfam" id="PF16916">
    <property type="entry name" value="ZT_dimer"/>
    <property type="match status" value="1"/>
</dbReference>
<dbReference type="SUPFAM" id="SSF161111">
    <property type="entry name" value="Cation efflux protein transmembrane domain-like"/>
    <property type="match status" value="1"/>
</dbReference>
<evidence type="ECO:0000313" key="9">
    <source>
        <dbReference type="EMBL" id="UOR12104.1"/>
    </source>
</evidence>
<organism evidence="9 10">
    <name type="scientific">Halobacillus amylolyticus</name>
    <dbReference type="NCBI Taxonomy" id="2932259"/>
    <lineage>
        <taxon>Bacteria</taxon>
        <taxon>Bacillati</taxon>
        <taxon>Bacillota</taxon>
        <taxon>Bacilli</taxon>
        <taxon>Bacillales</taxon>
        <taxon>Bacillaceae</taxon>
        <taxon>Halobacillus</taxon>
    </lineage>
</organism>
<keyword evidence="10" id="KW-1185">Reference proteome</keyword>
<sequence>MNTFFSIRFIMALDPVTGTIIGLIILWAAWGIFKETALILTDGIDPEEISQYKESLSDVQEIVKVNDVKARVSGNKVIIDVAITLQSDLTIKEMTHVSEKIKELMQQQHNSLMTFVEIQSSVK</sequence>